<dbReference type="InterPro" id="IPR037185">
    <property type="entry name" value="EmrE-like"/>
</dbReference>
<evidence type="ECO:0000256" key="6">
    <source>
        <dbReference type="ARBA" id="ARBA00023136"/>
    </source>
</evidence>
<dbReference type="Proteomes" id="UP001628078">
    <property type="component" value="Unassembled WGS sequence"/>
</dbReference>
<reference evidence="9 10" key="1">
    <citation type="submission" date="2022-03" db="EMBL/GenBank/DDBJ databases">
        <title>Draft genome sequence of Furfurilactobacillus curtus JCM 31185.</title>
        <authorList>
            <person name="Suzuki S."/>
            <person name="Endo A."/>
            <person name="Kajikawa A."/>
        </authorList>
    </citation>
    <scope>NUCLEOTIDE SEQUENCE [LARGE SCALE GENOMIC DNA]</scope>
    <source>
        <strain evidence="9 10">JCM 31185</strain>
    </source>
</reference>
<dbReference type="InterPro" id="IPR000390">
    <property type="entry name" value="Small_drug/metabolite_transptr"/>
</dbReference>
<evidence type="ECO:0000256" key="8">
    <source>
        <dbReference type="SAM" id="Phobius"/>
    </source>
</evidence>
<proteinExistence type="inferred from homology"/>
<dbReference type="EMBL" id="BQXO01000002">
    <property type="protein sequence ID" value="GKT05523.1"/>
    <property type="molecule type" value="Genomic_DNA"/>
</dbReference>
<evidence type="ECO:0000256" key="5">
    <source>
        <dbReference type="ARBA" id="ARBA00022989"/>
    </source>
</evidence>
<keyword evidence="5 8" id="KW-1133">Transmembrane helix</keyword>
<dbReference type="Pfam" id="PF00893">
    <property type="entry name" value="Multi_Drug_Res"/>
    <property type="match status" value="1"/>
</dbReference>
<keyword evidence="10" id="KW-1185">Reference proteome</keyword>
<keyword evidence="4 7" id="KW-0812">Transmembrane</keyword>
<evidence type="ECO:0000256" key="2">
    <source>
        <dbReference type="ARBA" id="ARBA00022448"/>
    </source>
</evidence>
<evidence type="ECO:0000256" key="4">
    <source>
        <dbReference type="ARBA" id="ARBA00022692"/>
    </source>
</evidence>
<name>A0ABQ5JM03_9LACO</name>
<evidence type="ECO:0000313" key="10">
    <source>
        <dbReference type="Proteomes" id="UP001628078"/>
    </source>
</evidence>
<evidence type="ECO:0000256" key="7">
    <source>
        <dbReference type="RuleBase" id="RU003942"/>
    </source>
</evidence>
<comment type="similarity">
    <text evidence="7">Belongs to the drug/metabolite transporter (DMT) superfamily. Small multidrug resistance (SMR) (TC 2.A.7.1) family.</text>
</comment>
<keyword evidence="3" id="KW-1003">Cell membrane</keyword>
<gene>
    <name evidence="9" type="primary">sugE</name>
    <name evidence="9" type="ORF">JCM31185_08120</name>
</gene>
<feature type="transmembrane region" description="Helical" evidence="8">
    <location>
        <begin position="27"/>
        <end position="50"/>
    </location>
</feature>
<comment type="caution">
    <text evidence="9">The sequence shown here is derived from an EMBL/GenBank/DDBJ whole genome shotgun (WGS) entry which is preliminary data.</text>
</comment>
<keyword evidence="2" id="KW-0813">Transport</keyword>
<dbReference type="SUPFAM" id="SSF103481">
    <property type="entry name" value="Multidrug resistance efflux transporter EmrE"/>
    <property type="match status" value="1"/>
</dbReference>
<sequence length="106" mass="11471">MSWIYLVFAGLFEVVWASAMKLSAGFTQIFWTGTTVVGMILSFVMLSLSLKDLPLSVAYPIWTGIGAVGSIIVGALIFQDKFSPLTWLFVGLLVVGLIGIKLTTSH</sequence>
<feature type="transmembrane region" description="Helical" evidence="8">
    <location>
        <begin position="84"/>
        <end position="103"/>
    </location>
</feature>
<organism evidence="9 10">
    <name type="scientific">Furfurilactobacillus curtus</name>
    <dbReference type="NCBI Taxonomy" id="1746200"/>
    <lineage>
        <taxon>Bacteria</taxon>
        <taxon>Bacillati</taxon>
        <taxon>Bacillota</taxon>
        <taxon>Bacilli</taxon>
        <taxon>Lactobacillales</taxon>
        <taxon>Lactobacillaceae</taxon>
        <taxon>Furfurilactobacillus</taxon>
    </lineage>
</organism>
<keyword evidence="6 8" id="KW-0472">Membrane</keyword>
<dbReference type="PANTHER" id="PTHR30561:SF0">
    <property type="entry name" value="GUANIDINIUM EXPORTER"/>
    <property type="match status" value="1"/>
</dbReference>
<dbReference type="InterPro" id="IPR045324">
    <property type="entry name" value="Small_multidrug_res"/>
</dbReference>
<evidence type="ECO:0000313" key="9">
    <source>
        <dbReference type="EMBL" id="GKT05523.1"/>
    </source>
</evidence>
<dbReference type="RefSeq" id="WP_407882832.1">
    <property type="nucleotide sequence ID" value="NZ_BQXO01000002.1"/>
</dbReference>
<comment type="subcellular location">
    <subcellularLocation>
        <location evidence="1 7">Cell membrane</location>
        <topology evidence="1 7">Multi-pass membrane protein</topology>
    </subcellularLocation>
</comment>
<feature type="transmembrane region" description="Helical" evidence="8">
    <location>
        <begin position="57"/>
        <end position="78"/>
    </location>
</feature>
<evidence type="ECO:0000256" key="1">
    <source>
        <dbReference type="ARBA" id="ARBA00004651"/>
    </source>
</evidence>
<protein>
    <submittedName>
        <fullName evidence="9">QacE family quaternary ammonium compound efflux SMR transporter</fullName>
    </submittedName>
</protein>
<dbReference type="Gene3D" id="1.10.3730.20">
    <property type="match status" value="1"/>
</dbReference>
<dbReference type="PANTHER" id="PTHR30561">
    <property type="entry name" value="SMR FAMILY PROTON-DEPENDENT DRUG EFFLUX TRANSPORTER SUGE"/>
    <property type="match status" value="1"/>
</dbReference>
<evidence type="ECO:0000256" key="3">
    <source>
        <dbReference type="ARBA" id="ARBA00022475"/>
    </source>
</evidence>
<accession>A0ABQ5JM03</accession>